<dbReference type="EnsemblMetazoa" id="XM_014388377.2">
    <property type="protein sequence ID" value="XP_014243863.1"/>
    <property type="gene ID" value="LOC106663504"/>
</dbReference>
<dbReference type="OrthoDB" id="1684102at2759"/>
<evidence type="ECO:0000313" key="8">
    <source>
        <dbReference type="Proteomes" id="UP000494040"/>
    </source>
</evidence>
<feature type="transmembrane region" description="Helical" evidence="5">
    <location>
        <begin position="127"/>
        <end position="151"/>
    </location>
</feature>
<feature type="transmembrane region" description="Helical" evidence="5">
    <location>
        <begin position="373"/>
        <end position="397"/>
    </location>
</feature>
<feature type="domain" description="Amino acid transporter transmembrane" evidence="6">
    <location>
        <begin position="97"/>
        <end position="502"/>
    </location>
</feature>
<evidence type="ECO:0000256" key="1">
    <source>
        <dbReference type="ARBA" id="ARBA00004141"/>
    </source>
</evidence>
<protein>
    <recommendedName>
        <fullName evidence="6">Amino acid transporter transmembrane domain-containing protein</fullName>
    </recommendedName>
</protein>
<dbReference type="PANTHER" id="PTHR22950:SF680">
    <property type="entry name" value="PROTON-COUPLED AMINO ACID TRANSPORTER 4-LIKE PROTEIN"/>
    <property type="match status" value="1"/>
</dbReference>
<evidence type="ECO:0000256" key="4">
    <source>
        <dbReference type="ARBA" id="ARBA00023136"/>
    </source>
</evidence>
<feature type="transmembrane region" description="Helical" evidence="5">
    <location>
        <begin position="261"/>
        <end position="278"/>
    </location>
</feature>
<dbReference type="AlphaFoldDB" id="A0A8I6TCH0"/>
<dbReference type="Proteomes" id="UP000494040">
    <property type="component" value="Unassembled WGS sequence"/>
</dbReference>
<feature type="transmembrane region" description="Helical" evidence="5">
    <location>
        <begin position="298"/>
        <end position="316"/>
    </location>
</feature>
<accession>A0A8I6TCH0</accession>
<dbReference type="Pfam" id="PF01490">
    <property type="entry name" value="Aa_trans"/>
    <property type="match status" value="1"/>
</dbReference>
<feature type="transmembrane region" description="Helical" evidence="5">
    <location>
        <begin position="189"/>
        <end position="212"/>
    </location>
</feature>
<feature type="transmembrane region" description="Helical" evidence="5">
    <location>
        <begin position="328"/>
        <end position="353"/>
    </location>
</feature>
<sequence length="510" mass="57098">MDSTGDNMREHLAITIRDDKMSYDNPGMVYDGNTTEMKFRRLSNVNGPCVGKEAAESKSEKLPRDHKSIYIQNQNSFHPHKSAEKEYDPYDNRVVKHPTTYWETLIHMLKASLGTGILAMPEAFHNAGYAVATIGTIVIGFLCTYTIHILISTEYELCKRKKLPSMTYPATAQASVADGPKAIRGLAPAVPIICNIFLLLYQIGSCCIYVVFISTNIKDVCDYYFPEQQLDIKLYMLMILLPLILINWVRNLKYLAPLSSIANAVTLVSFVIIFYYMFDDVPAVSTRDAVAPFKGMPLFFGTVLFAMEAIGVVMPLENEMKEPRKFGNTFGVLNCAMVPITLLYTFVGFFGYLKYGPDVKGSITLSLPAHEKLAQAARLMLAFAIFITHALACYVAVDISWKEFCEPHVKKWKTFGEYIVRTLLVLLTIALAAAIPYLELFIALIGALCLSTMGLAFPALIQLFTYWYEYTGAQFVLFFLKNLTIVSISLLGFGVGTYTSIMAIVEEINK</sequence>
<keyword evidence="8" id="KW-1185">Reference proteome</keyword>
<reference evidence="7" key="1">
    <citation type="submission" date="2022-01" db="UniProtKB">
        <authorList>
            <consortium name="EnsemblMetazoa"/>
        </authorList>
    </citation>
    <scope>IDENTIFICATION</scope>
</reference>
<dbReference type="RefSeq" id="XP_014243864.1">
    <property type="nucleotide sequence ID" value="XM_014388378.2"/>
</dbReference>
<feature type="transmembrane region" description="Helical" evidence="5">
    <location>
        <begin position="441"/>
        <end position="467"/>
    </location>
</feature>
<proteinExistence type="predicted"/>
<dbReference type="OMA" id="ICTHWYQ"/>
<dbReference type="KEGG" id="clec:106663504"/>
<keyword evidence="3 5" id="KW-1133">Transmembrane helix</keyword>
<keyword evidence="4 5" id="KW-0472">Membrane</keyword>
<evidence type="ECO:0000259" key="6">
    <source>
        <dbReference type="Pfam" id="PF01490"/>
    </source>
</evidence>
<feature type="transmembrane region" description="Helical" evidence="5">
    <location>
        <begin position="232"/>
        <end position="249"/>
    </location>
</feature>
<feature type="transmembrane region" description="Helical" evidence="5">
    <location>
        <begin position="479"/>
        <end position="505"/>
    </location>
</feature>
<dbReference type="RefSeq" id="XP_014243863.1">
    <property type="nucleotide sequence ID" value="XM_014388377.2"/>
</dbReference>
<evidence type="ECO:0000313" key="7">
    <source>
        <dbReference type="EnsemblMetazoa" id="XP_014243863.1"/>
    </source>
</evidence>
<dbReference type="GO" id="GO:0005774">
    <property type="term" value="C:vacuolar membrane"/>
    <property type="evidence" value="ECO:0007669"/>
    <property type="project" value="TreeGrafter"/>
</dbReference>
<dbReference type="EnsemblMetazoa" id="XM_014388378.2">
    <property type="protein sequence ID" value="XP_014243864.1"/>
    <property type="gene ID" value="LOC106663504"/>
</dbReference>
<dbReference type="PANTHER" id="PTHR22950">
    <property type="entry name" value="AMINO ACID TRANSPORTER"/>
    <property type="match status" value="1"/>
</dbReference>
<keyword evidence="2 5" id="KW-0812">Transmembrane</keyword>
<name>A0A8I6TCH0_CIMLE</name>
<dbReference type="GO" id="GO:0015179">
    <property type="term" value="F:L-amino acid transmembrane transporter activity"/>
    <property type="evidence" value="ECO:0007669"/>
    <property type="project" value="TreeGrafter"/>
</dbReference>
<evidence type="ECO:0000256" key="2">
    <source>
        <dbReference type="ARBA" id="ARBA00022692"/>
    </source>
</evidence>
<comment type="subcellular location">
    <subcellularLocation>
        <location evidence="1">Membrane</location>
        <topology evidence="1">Multi-pass membrane protein</topology>
    </subcellularLocation>
</comment>
<feature type="transmembrane region" description="Helical" evidence="5">
    <location>
        <begin position="418"/>
        <end position="435"/>
    </location>
</feature>
<dbReference type="InterPro" id="IPR013057">
    <property type="entry name" value="AA_transpt_TM"/>
</dbReference>
<evidence type="ECO:0000256" key="5">
    <source>
        <dbReference type="SAM" id="Phobius"/>
    </source>
</evidence>
<dbReference type="GeneID" id="106663504"/>
<evidence type="ECO:0000256" key="3">
    <source>
        <dbReference type="ARBA" id="ARBA00022989"/>
    </source>
</evidence>
<organism evidence="7 8">
    <name type="scientific">Cimex lectularius</name>
    <name type="common">Bed bug</name>
    <name type="synonym">Acanthia lectularia</name>
    <dbReference type="NCBI Taxonomy" id="79782"/>
    <lineage>
        <taxon>Eukaryota</taxon>
        <taxon>Metazoa</taxon>
        <taxon>Ecdysozoa</taxon>
        <taxon>Arthropoda</taxon>
        <taxon>Hexapoda</taxon>
        <taxon>Insecta</taxon>
        <taxon>Pterygota</taxon>
        <taxon>Neoptera</taxon>
        <taxon>Paraneoptera</taxon>
        <taxon>Hemiptera</taxon>
        <taxon>Heteroptera</taxon>
        <taxon>Panheteroptera</taxon>
        <taxon>Cimicomorpha</taxon>
        <taxon>Cimicidae</taxon>
        <taxon>Cimex</taxon>
    </lineage>
</organism>